<name>A0A1L9VW84_ASPGL</name>
<organism evidence="2 3">
    <name type="scientific">Aspergillus glaucus CBS 516.65</name>
    <dbReference type="NCBI Taxonomy" id="1160497"/>
    <lineage>
        <taxon>Eukaryota</taxon>
        <taxon>Fungi</taxon>
        <taxon>Dikarya</taxon>
        <taxon>Ascomycota</taxon>
        <taxon>Pezizomycotina</taxon>
        <taxon>Eurotiomycetes</taxon>
        <taxon>Eurotiomycetidae</taxon>
        <taxon>Eurotiales</taxon>
        <taxon>Aspergillaceae</taxon>
        <taxon>Aspergillus</taxon>
        <taxon>Aspergillus subgen. Aspergillus</taxon>
    </lineage>
</organism>
<feature type="transmembrane region" description="Helical" evidence="1">
    <location>
        <begin position="102"/>
        <end position="123"/>
    </location>
</feature>
<keyword evidence="3" id="KW-1185">Reference proteome</keyword>
<keyword evidence="1" id="KW-0812">Transmembrane</keyword>
<gene>
    <name evidence="2" type="ORF">ASPGLDRAFT_1036599</name>
</gene>
<dbReference type="RefSeq" id="XP_022404854.1">
    <property type="nucleotide sequence ID" value="XM_022539447.1"/>
</dbReference>
<dbReference type="OrthoDB" id="5354164at2759"/>
<evidence type="ECO:0000256" key="1">
    <source>
        <dbReference type="SAM" id="Phobius"/>
    </source>
</evidence>
<sequence>MLGMDGLLSGNPVLISNGSLFLAFSSCDNLFPPGGSCTIGREMITDQPEGIRWCTISLRVACLRLRGLQFCEVKAGNTACDGCLQVMTRTRDIGLVHQKTTFWVMLMIKGALPSSGFFILLTARPM</sequence>
<dbReference type="GeneID" id="34455708"/>
<evidence type="ECO:0000313" key="3">
    <source>
        <dbReference type="Proteomes" id="UP000184300"/>
    </source>
</evidence>
<dbReference type="AlphaFoldDB" id="A0A1L9VW84"/>
<accession>A0A1L9VW84</accession>
<dbReference type="VEuPathDB" id="FungiDB:ASPGLDRAFT_1036599"/>
<keyword evidence="1" id="KW-0472">Membrane</keyword>
<reference evidence="3" key="1">
    <citation type="journal article" date="2017" name="Genome Biol.">
        <title>Comparative genomics reveals high biological diversity and specific adaptations in the industrially and medically important fungal genus Aspergillus.</title>
        <authorList>
            <person name="de Vries R.P."/>
            <person name="Riley R."/>
            <person name="Wiebenga A."/>
            <person name="Aguilar-Osorio G."/>
            <person name="Amillis S."/>
            <person name="Uchima C.A."/>
            <person name="Anderluh G."/>
            <person name="Asadollahi M."/>
            <person name="Askin M."/>
            <person name="Barry K."/>
            <person name="Battaglia E."/>
            <person name="Bayram O."/>
            <person name="Benocci T."/>
            <person name="Braus-Stromeyer S.A."/>
            <person name="Caldana C."/>
            <person name="Canovas D."/>
            <person name="Cerqueira G.C."/>
            <person name="Chen F."/>
            <person name="Chen W."/>
            <person name="Choi C."/>
            <person name="Clum A."/>
            <person name="Dos Santos R.A."/>
            <person name="Damasio A.R."/>
            <person name="Diallinas G."/>
            <person name="Emri T."/>
            <person name="Fekete E."/>
            <person name="Flipphi M."/>
            <person name="Freyberg S."/>
            <person name="Gallo A."/>
            <person name="Gournas C."/>
            <person name="Habgood R."/>
            <person name="Hainaut M."/>
            <person name="Harispe M.L."/>
            <person name="Henrissat B."/>
            <person name="Hilden K.S."/>
            <person name="Hope R."/>
            <person name="Hossain A."/>
            <person name="Karabika E."/>
            <person name="Karaffa L."/>
            <person name="Karanyi Z."/>
            <person name="Krasevec N."/>
            <person name="Kuo A."/>
            <person name="Kusch H."/>
            <person name="LaButti K."/>
            <person name="Lagendijk E.L."/>
            <person name="Lapidus A."/>
            <person name="Levasseur A."/>
            <person name="Lindquist E."/>
            <person name="Lipzen A."/>
            <person name="Logrieco A.F."/>
            <person name="MacCabe A."/>
            <person name="Maekelae M.R."/>
            <person name="Malavazi I."/>
            <person name="Melin P."/>
            <person name="Meyer V."/>
            <person name="Mielnichuk N."/>
            <person name="Miskei M."/>
            <person name="Molnar A.P."/>
            <person name="Mule G."/>
            <person name="Ngan C.Y."/>
            <person name="Orejas M."/>
            <person name="Orosz E."/>
            <person name="Ouedraogo J.P."/>
            <person name="Overkamp K.M."/>
            <person name="Park H.-S."/>
            <person name="Perrone G."/>
            <person name="Piumi F."/>
            <person name="Punt P.J."/>
            <person name="Ram A.F."/>
            <person name="Ramon A."/>
            <person name="Rauscher S."/>
            <person name="Record E."/>
            <person name="Riano-Pachon D.M."/>
            <person name="Robert V."/>
            <person name="Roehrig J."/>
            <person name="Ruller R."/>
            <person name="Salamov A."/>
            <person name="Salih N.S."/>
            <person name="Samson R.A."/>
            <person name="Sandor E."/>
            <person name="Sanguinetti M."/>
            <person name="Schuetze T."/>
            <person name="Sepcic K."/>
            <person name="Shelest E."/>
            <person name="Sherlock G."/>
            <person name="Sophianopoulou V."/>
            <person name="Squina F.M."/>
            <person name="Sun H."/>
            <person name="Susca A."/>
            <person name="Todd R.B."/>
            <person name="Tsang A."/>
            <person name="Unkles S.E."/>
            <person name="van de Wiele N."/>
            <person name="van Rossen-Uffink D."/>
            <person name="Oliveira J.V."/>
            <person name="Vesth T.C."/>
            <person name="Visser J."/>
            <person name="Yu J.-H."/>
            <person name="Zhou M."/>
            <person name="Andersen M.R."/>
            <person name="Archer D.B."/>
            <person name="Baker S.E."/>
            <person name="Benoit I."/>
            <person name="Brakhage A.A."/>
            <person name="Braus G.H."/>
            <person name="Fischer R."/>
            <person name="Frisvad J.C."/>
            <person name="Goldman G.H."/>
            <person name="Houbraken J."/>
            <person name="Oakley B."/>
            <person name="Pocsi I."/>
            <person name="Scazzocchio C."/>
            <person name="Seiboth B."/>
            <person name="vanKuyk P.A."/>
            <person name="Wortman J."/>
            <person name="Dyer P.S."/>
            <person name="Grigoriev I.V."/>
        </authorList>
    </citation>
    <scope>NUCLEOTIDE SEQUENCE [LARGE SCALE GENOMIC DNA]</scope>
    <source>
        <strain evidence="3">CBS 516.65</strain>
    </source>
</reference>
<dbReference type="Proteomes" id="UP000184300">
    <property type="component" value="Unassembled WGS sequence"/>
</dbReference>
<protein>
    <submittedName>
        <fullName evidence="2">Uncharacterized protein</fullName>
    </submittedName>
</protein>
<dbReference type="EMBL" id="KV878890">
    <property type="protein sequence ID" value="OJJ88171.1"/>
    <property type="molecule type" value="Genomic_DNA"/>
</dbReference>
<proteinExistence type="predicted"/>
<keyword evidence="1" id="KW-1133">Transmembrane helix</keyword>
<evidence type="ECO:0000313" key="2">
    <source>
        <dbReference type="EMBL" id="OJJ88171.1"/>
    </source>
</evidence>